<dbReference type="PANTHER" id="PTHR19134:SF449">
    <property type="entry name" value="TYROSINE-PROTEIN PHOSPHATASE 1"/>
    <property type="match status" value="1"/>
</dbReference>
<sequence length="808" mass="92385">MPFSIGCILEASLLLINAVAILNDEFLERIGLSRKSDQNFGFNEEHPNLMKGQLITGIHSIRTSAMLLFALILSLLLLPVISLLLLLCTRKRGDVYDEEQGSMNNDEMAKEDLINRINRSKSRDASNQQRLCVRTSKQLTGHIKAIPALPMEDFLIRVYTMHKDRDKLFREEYEALADLIEDCKIVTASKPENALKNRYKNILPYEHSRIILKRHIQDENPEVWINRSKVEKVEETGFINANYISGYNREHEYIAAQGPLADTVADFWWMIWQEKSTQLIMACSLIEGGRVKCATYWPSDEESYQEYGRIRVKLISKQKTPHYITRTFNISLIPTVTPTGSVSSLTPVNQSDQVSEEMTGVTSDTQRRVTHFQFTGWPDFGAPLSASPLLTLVRKVRLAVNPTDGPILVHCSAGVGRTGTFIMLDIMLQRMAEENRVEVRQTVEALRKERGYMVQSLAQYIFLHDALVEAYLCGITVISAKDLESKCIQYAADNQLLEQLATKLPETQNLYIHPTAGEQANSVKNRDCTVIPYQRTCVPLLQYKPEKGYFDVSVKDSYINASFVQGYWLENNFIVTQEPLSTTMFDFWSLLLQQNCPCIINIQITRFQEDLIPNGSAFSIDSGDSISDQTYLPNDIGTELEFNFIKIECIDCIINDDKCLEERKLILRWGKGKEYKVTHYTFHFNKSLLSNYSQMSDSVKKNPKGLKELISFINHTRSIYKSQQMTITAHRSRHPILLYDKLGTNFCGIFTAISIGMDNLDNEDSFDLLQCCRTLCSERPKIITSIGDIYLILRGLVLYNKEFRQNSH</sequence>
<feature type="chain" id="PRO_5043339111" evidence="2">
    <location>
        <begin position="19"/>
        <end position="808"/>
    </location>
</feature>
<comment type="caution">
    <text evidence="5">The sequence shown here is derived from an EMBL/GenBank/DDBJ whole genome shotgun (WGS) entry which is preliminary data.</text>
</comment>
<dbReference type="InterPro" id="IPR000387">
    <property type="entry name" value="Tyr_Pase_dom"/>
</dbReference>
<keyword evidence="1" id="KW-0472">Membrane</keyword>
<dbReference type="GO" id="GO:0004725">
    <property type="term" value="F:protein tyrosine phosphatase activity"/>
    <property type="evidence" value="ECO:0007669"/>
    <property type="project" value="InterPro"/>
</dbReference>
<evidence type="ECO:0000256" key="2">
    <source>
        <dbReference type="SAM" id="SignalP"/>
    </source>
</evidence>
<keyword evidence="1" id="KW-1133">Transmembrane helix</keyword>
<evidence type="ECO:0000313" key="5">
    <source>
        <dbReference type="EMBL" id="KAI6649734.1"/>
    </source>
</evidence>
<dbReference type="InterPro" id="IPR000242">
    <property type="entry name" value="PTP_cat"/>
</dbReference>
<organism evidence="5 6">
    <name type="scientific">Oopsacas minuta</name>
    <dbReference type="NCBI Taxonomy" id="111878"/>
    <lineage>
        <taxon>Eukaryota</taxon>
        <taxon>Metazoa</taxon>
        <taxon>Porifera</taxon>
        <taxon>Hexactinellida</taxon>
        <taxon>Hexasterophora</taxon>
        <taxon>Lyssacinosida</taxon>
        <taxon>Leucopsacidae</taxon>
        <taxon>Oopsacas</taxon>
    </lineage>
</organism>
<accession>A0AAV7JMS3</accession>
<dbReference type="InterPro" id="IPR003595">
    <property type="entry name" value="Tyr_Pase_cat"/>
</dbReference>
<dbReference type="PROSITE" id="PS50055">
    <property type="entry name" value="TYR_PHOSPHATASE_PTP"/>
    <property type="match status" value="2"/>
</dbReference>
<feature type="domain" description="Tyrosine-protein phosphatase" evidence="3">
    <location>
        <begin position="515"/>
        <end position="799"/>
    </location>
</feature>
<dbReference type="SMART" id="SM00404">
    <property type="entry name" value="PTPc_motif"/>
    <property type="match status" value="2"/>
</dbReference>
<dbReference type="FunFam" id="3.90.190.10:FF:000185">
    <property type="entry name" value="Predicted protein"/>
    <property type="match status" value="1"/>
</dbReference>
<dbReference type="Pfam" id="PF00102">
    <property type="entry name" value="Y_phosphatase"/>
    <property type="match status" value="2"/>
</dbReference>
<protein>
    <submittedName>
        <fullName evidence="5">Uncharacterized protein</fullName>
    </submittedName>
</protein>
<dbReference type="PRINTS" id="PR00700">
    <property type="entry name" value="PRTYPHPHTASE"/>
</dbReference>
<dbReference type="PROSITE" id="PS00383">
    <property type="entry name" value="TYR_PHOSPHATASE_1"/>
    <property type="match status" value="1"/>
</dbReference>
<dbReference type="Gene3D" id="3.90.190.10">
    <property type="entry name" value="Protein tyrosine phosphatase superfamily"/>
    <property type="match status" value="2"/>
</dbReference>
<feature type="signal peptide" evidence="2">
    <location>
        <begin position="1"/>
        <end position="18"/>
    </location>
</feature>
<dbReference type="Proteomes" id="UP001165289">
    <property type="component" value="Unassembled WGS sequence"/>
</dbReference>
<dbReference type="InterPro" id="IPR029021">
    <property type="entry name" value="Prot-tyrosine_phosphatase-like"/>
</dbReference>
<dbReference type="InterPro" id="IPR013880">
    <property type="entry name" value="Yos1"/>
</dbReference>
<feature type="domain" description="Tyrosine-protein phosphatase" evidence="3">
    <location>
        <begin position="169"/>
        <end position="470"/>
    </location>
</feature>
<feature type="domain" description="Tyrosine specific protein phosphatases" evidence="4">
    <location>
        <begin position="387"/>
        <end position="461"/>
    </location>
</feature>
<name>A0AAV7JMS3_9METZ</name>
<feature type="transmembrane region" description="Helical" evidence="1">
    <location>
        <begin position="65"/>
        <end position="87"/>
    </location>
</feature>
<dbReference type="InterPro" id="IPR016130">
    <property type="entry name" value="Tyr_Pase_AS"/>
</dbReference>
<dbReference type="SMART" id="SM00194">
    <property type="entry name" value="PTPc"/>
    <property type="match status" value="2"/>
</dbReference>
<evidence type="ECO:0000313" key="6">
    <source>
        <dbReference type="Proteomes" id="UP001165289"/>
    </source>
</evidence>
<keyword evidence="2" id="KW-0732">Signal</keyword>
<keyword evidence="6" id="KW-1185">Reference proteome</keyword>
<dbReference type="InterPro" id="IPR050348">
    <property type="entry name" value="Protein-Tyr_Phosphatase"/>
</dbReference>
<dbReference type="SUPFAM" id="SSF52799">
    <property type="entry name" value="(Phosphotyrosine protein) phosphatases II"/>
    <property type="match status" value="2"/>
</dbReference>
<dbReference type="EMBL" id="JAKMXF010000318">
    <property type="protein sequence ID" value="KAI6649734.1"/>
    <property type="molecule type" value="Genomic_DNA"/>
</dbReference>
<proteinExistence type="predicted"/>
<evidence type="ECO:0000256" key="1">
    <source>
        <dbReference type="SAM" id="Phobius"/>
    </source>
</evidence>
<evidence type="ECO:0000259" key="3">
    <source>
        <dbReference type="PROSITE" id="PS50055"/>
    </source>
</evidence>
<dbReference type="Pfam" id="PF08571">
    <property type="entry name" value="Yos1"/>
    <property type="match status" value="1"/>
</dbReference>
<keyword evidence="1" id="KW-0812">Transmembrane</keyword>
<dbReference type="PANTHER" id="PTHR19134">
    <property type="entry name" value="RECEPTOR-TYPE TYROSINE-PROTEIN PHOSPHATASE"/>
    <property type="match status" value="1"/>
</dbReference>
<reference evidence="5 6" key="1">
    <citation type="journal article" date="2023" name="BMC Biol.">
        <title>The compact genome of the sponge Oopsacas minuta (Hexactinellida) is lacking key metazoan core genes.</title>
        <authorList>
            <person name="Santini S."/>
            <person name="Schenkelaars Q."/>
            <person name="Jourda C."/>
            <person name="Duchesne M."/>
            <person name="Belahbib H."/>
            <person name="Rocher C."/>
            <person name="Selva M."/>
            <person name="Riesgo A."/>
            <person name="Vervoort M."/>
            <person name="Leys S.P."/>
            <person name="Kodjabachian L."/>
            <person name="Le Bivic A."/>
            <person name="Borchiellini C."/>
            <person name="Claverie J.M."/>
            <person name="Renard E."/>
        </authorList>
    </citation>
    <scope>NUCLEOTIDE SEQUENCE [LARGE SCALE GENOMIC DNA]</scope>
    <source>
        <strain evidence="5">SPO-2</strain>
    </source>
</reference>
<evidence type="ECO:0000259" key="4">
    <source>
        <dbReference type="PROSITE" id="PS50056"/>
    </source>
</evidence>
<dbReference type="AlphaFoldDB" id="A0AAV7JMS3"/>
<dbReference type="CDD" id="cd00047">
    <property type="entry name" value="PTPc"/>
    <property type="match status" value="2"/>
</dbReference>
<dbReference type="PROSITE" id="PS50056">
    <property type="entry name" value="TYR_PHOSPHATASE_2"/>
    <property type="match status" value="1"/>
</dbReference>
<gene>
    <name evidence="5" type="ORF">LOD99_6524</name>
</gene>